<feature type="signal peptide" evidence="1">
    <location>
        <begin position="1"/>
        <end position="19"/>
    </location>
</feature>
<name>A0A1H7IJT0_9BACT</name>
<evidence type="ECO:0000313" key="3">
    <source>
        <dbReference type="Proteomes" id="UP000198984"/>
    </source>
</evidence>
<evidence type="ECO:0008006" key="4">
    <source>
        <dbReference type="Google" id="ProtNLM"/>
    </source>
</evidence>
<reference evidence="2 3" key="1">
    <citation type="submission" date="2016-10" db="EMBL/GenBank/DDBJ databases">
        <authorList>
            <person name="de Groot N.N."/>
        </authorList>
    </citation>
    <scope>NUCLEOTIDE SEQUENCE [LARGE SCALE GENOMIC DNA]</scope>
    <source>
        <strain evidence="2 3">DSM 21039</strain>
    </source>
</reference>
<dbReference type="Gene3D" id="3.30.110.170">
    <property type="entry name" value="Protein of unknown function (DUF541), domain 1"/>
    <property type="match status" value="1"/>
</dbReference>
<dbReference type="PANTHER" id="PTHR34387">
    <property type="entry name" value="SLR1258 PROTEIN"/>
    <property type="match status" value="1"/>
</dbReference>
<keyword evidence="3" id="KW-1185">Reference proteome</keyword>
<dbReference type="AlphaFoldDB" id="A0A1H7IJT0"/>
<keyword evidence="1" id="KW-0732">Signal</keyword>
<dbReference type="GO" id="GO:0006974">
    <property type="term" value="P:DNA damage response"/>
    <property type="evidence" value="ECO:0007669"/>
    <property type="project" value="TreeGrafter"/>
</dbReference>
<evidence type="ECO:0000256" key="1">
    <source>
        <dbReference type="SAM" id="SignalP"/>
    </source>
</evidence>
<dbReference type="OrthoDB" id="1242975at2"/>
<accession>A0A1H7IJT0</accession>
<protein>
    <recommendedName>
        <fullName evidence="4">DUF541 domain-containing protein</fullName>
    </recommendedName>
</protein>
<dbReference type="PANTHER" id="PTHR34387:SF1">
    <property type="entry name" value="PERIPLASMIC IMMUNOGENIC PROTEIN"/>
    <property type="match status" value="1"/>
</dbReference>
<evidence type="ECO:0000313" key="2">
    <source>
        <dbReference type="EMBL" id="SEK61810.1"/>
    </source>
</evidence>
<dbReference type="InterPro" id="IPR052022">
    <property type="entry name" value="26kDa_periplasmic_antigen"/>
</dbReference>
<feature type="chain" id="PRO_5011639779" description="DUF541 domain-containing protein" evidence="1">
    <location>
        <begin position="20"/>
        <end position="243"/>
    </location>
</feature>
<dbReference type="Gene3D" id="3.30.70.2970">
    <property type="entry name" value="Protein of unknown function (DUF541), domain 2"/>
    <property type="match status" value="1"/>
</dbReference>
<proteinExistence type="predicted"/>
<sequence>MKKVMLVLAGLLLTVSTWAQQTDNKPPVKKIEVNGSAEMEITPDEIYLSITLKEYYQSKNKTNKVDISTLEKQLQQAVANAGIPKENLTIENVSGFNPDWWRGKKKNDPDFLAEKRYRLKLNRLDKTNIILAGVDDEGISNVNISSYTHSKMEEYRKEVKMKAIQAAKAKATYLLGAIDESIAGILEVQDINTDNYSDVVRPYQQVNTYMMAQSRVAPEAAESDIDFKTIKIRAEVRTVFTIK</sequence>
<dbReference type="STRING" id="573321.SAMN04488505_101553"/>
<dbReference type="Pfam" id="PF04402">
    <property type="entry name" value="SIMPL"/>
    <property type="match status" value="1"/>
</dbReference>
<organism evidence="2 3">
    <name type="scientific">Chitinophaga rupis</name>
    <dbReference type="NCBI Taxonomy" id="573321"/>
    <lineage>
        <taxon>Bacteria</taxon>
        <taxon>Pseudomonadati</taxon>
        <taxon>Bacteroidota</taxon>
        <taxon>Chitinophagia</taxon>
        <taxon>Chitinophagales</taxon>
        <taxon>Chitinophagaceae</taxon>
        <taxon>Chitinophaga</taxon>
    </lineage>
</organism>
<dbReference type="InterPro" id="IPR007497">
    <property type="entry name" value="SIMPL/DUF541"/>
</dbReference>
<dbReference type="RefSeq" id="WP_162277453.1">
    <property type="nucleotide sequence ID" value="NZ_FOBB01000001.1"/>
</dbReference>
<dbReference type="EMBL" id="FOBB01000001">
    <property type="protein sequence ID" value="SEK61810.1"/>
    <property type="molecule type" value="Genomic_DNA"/>
</dbReference>
<gene>
    <name evidence="2" type="ORF">SAMN04488505_101553</name>
</gene>
<dbReference type="Proteomes" id="UP000198984">
    <property type="component" value="Unassembled WGS sequence"/>
</dbReference>